<dbReference type="SUPFAM" id="SSF52833">
    <property type="entry name" value="Thioredoxin-like"/>
    <property type="match status" value="1"/>
</dbReference>
<comment type="caution">
    <text evidence="2">The sequence shown here is derived from an EMBL/GenBank/DDBJ whole genome shotgun (WGS) entry which is preliminary data.</text>
</comment>
<dbReference type="Gene3D" id="3.40.30.10">
    <property type="entry name" value="Glutaredoxin"/>
    <property type="match status" value="1"/>
</dbReference>
<evidence type="ECO:0000259" key="1">
    <source>
        <dbReference type="PROSITE" id="PS51352"/>
    </source>
</evidence>
<protein>
    <submittedName>
        <fullName evidence="2">TlpA family protein disulfide reductase</fullName>
    </submittedName>
</protein>
<dbReference type="GO" id="GO:0016491">
    <property type="term" value="F:oxidoreductase activity"/>
    <property type="evidence" value="ECO:0007669"/>
    <property type="project" value="InterPro"/>
</dbReference>
<accession>A0A4R5DVR4</accession>
<dbReference type="InterPro" id="IPR013766">
    <property type="entry name" value="Thioredoxin_domain"/>
</dbReference>
<sequence length="173" mass="19583">MKKFLRTLAVVFILAILGYLSFGIYTKSRKKAEVSARISTLSPFSFNSIDGRKITNKHISGKPLWLVFFDTNCEYCRMETENILKAGEWKDIQIWLVSAEPLDSLSAFAAKYRLNSLPHVQVLNDTHHAAFLTFNVTSFPASFLYDSNGTLIKQYKGVVKVETVLKDYAGTML</sequence>
<dbReference type="EMBL" id="SMFL01000001">
    <property type="protein sequence ID" value="TDE18652.1"/>
    <property type="molecule type" value="Genomic_DNA"/>
</dbReference>
<gene>
    <name evidence="2" type="ORF">E0F88_03705</name>
</gene>
<dbReference type="InterPro" id="IPR000866">
    <property type="entry name" value="AhpC/TSA"/>
</dbReference>
<name>A0A4R5DVR4_9BACT</name>
<dbReference type="GO" id="GO:0016209">
    <property type="term" value="F:antioxidant activity"/>
    <property type="evidence" value="ECO:0007669"/>
    <property type="project" value="InterPro"/>
</dbReference>
<dbReference type="Pfam" id="PF00578">
    <property type="entry name" value="AhpC-TSA"/>
    <property type="match status" value="1"/>
</dbReference>
<reference evidence="2 3" key="1">
    <citation type="submission" date="2019-03" db="EMBL/GenBank/DDBJ databases">
        <title>Dyadobacter AR-3-6 sp. nov., isolated from arctic soil.</title>
        <authorList>
            <person name="Chaudhary D.K."/>
        </authorList>
    </citation>
    <scope>NUCLEOTIDE SEQUENCE [LARGE SCALE GENOMIC DNA]</scope>
    <source>
        <strain evidence="2 3">AR-3-6</strain>
    </source>
</reference>
<dbReference type="InterPro" id="IPR050553">
    <property type="entry name" value="Thioredoxin_ResA/DsbE_sf"/>
</dbReference>
<keyword evidence="3" id="KW-1185">Reference proteome</keyword>
<dbReference type="InterPro" id="IPR036249">
    <property type="entry name" value="Thioredoxin-like_sf"/>
</dbReference>
<dbReference type="CDD" id="cd02966">
    <property type="entry name" value="TlpA_like_family"/>
    <property type="match status" value="1"/>
</dbReference>
<evidence type="ECO:0000313" key="2">
    <source>
        <dbReference type="EMBL" id="TDE18652.1"/>
    </source>
</evidence>
<proteinExistence type="predicted"/>
<evidence type="ECO:0000313" key="3">
    <source>
        <dbReference type="Proteomes" id="UP000294850"/>
    </source>
</evidence>
<dbReference type="Proteomes" id="UP000294850">
    <property type="component" value="Unassembled WGS sequence"/>
</dbReference>
<feature type="domain" description="Thioredoxin" evidence="1">
    <location>
        <begin position="35"/>
        <end position="173"/>
    </location>
</feature>
<dbReference type="PANTHER" id="PTHR42852">
    <property type="entry name" value="THIOL:DISULFIDE INTERCHANGE PROTEIN DSBE"/>
    <property type="match status" value="1"/>
</dbReference>
<dbReference type="PROSITE" id="PS51352">
    <property type="entry name" value="THIOREDOXIN_2"/>
    <property type="match status" value="1"/>
</dbReference>
<dbReference type="OrthoDB" id="662072at2"/>
<dbReference type="AlphaFoldDB" id="A0A4R5DVR4"/>
<dbReference type="PANTHER" id="PTHR42852:SF13">
    <property type="entry name" value="PROTEIN DIPZ"/>
    <property type="match status" value="1"/>
</dbReference>
<organism evidence="2 3">
    <name type="scientific">Dyadobacter psychrotolerans</name>
    <dbReference type="NCBI Taxonomy" id="2541721"/>
    <lineage>
        <taxon>Bacteria</taxon>
        <taxon>Pseudomonadati</taxon>
        <taxon>Bacteroidota</taxon>
        <taxon>Cytophagia</taxon>
        <taxon>Cytophagales</taxon>
        <taxon>Spirosomataceae</taxon>
        <taxon>Dyadobacter</taxon>
    </lineage>
</organism>
<dbReference type="RefSeq" id="WP_131956733.1">
    <property type="nucleotide sequence ID" value="NZ_SMFL01000001.1"/>
</dbReference>